<reference evidence="1 2" key="1">
    <citation type="submission" date="2019-07" db="EMBL/GenBank/DDBJ databases">
        <title>Genomic Encyclopedia of Archaeal and Bacterial Type Strains, Phase II (KMG-II): from individual species to whole genera.</title>
        <authorList>
            <person name="Goeker M."/>
        </authorList>
    </citation>
    <scope>NUCLEOTIDE SEQUENCE [LARGE SCALE GENOMIC DNA]</scope>
    <source>
        <strain evidence="1 2">DSM 14571</strain>
    </source>
</reference>
<comment type="caution">
    <text evidence="1">The sequence shown here is derived from an EMBL/GenBank/DDBJ whole genome shotgun (WGS) entry which is preliminary data.</text>
</comment>
<dbReference type="RefSeq" id="WP_081278386.1">
    <property type="nucleotide sequence ID" value="NZ_FLSS01000008.1"/>
</dbReference>
<accession>A0ABY3NIM8</accession>
<name>A0ABY3NIM8_ELIMR</name>
<dbReference type="Proteomes" id="UP000324513">
    <property type="component" value="Unassembled WGS sequence"/>
</dbReference>
<evidence type="ECO:0000313" key="2">
    <source>
        <dbReference type="Proteomes" id="UP000324513"/>
    </source>
</evidence>
<dbReference type="EMBL" id="VNHK01000004">
    <property type="protein sequence ID" value="TYO92539.1"/>
    <property type="molecule type" value="Genomic_DNA"/>
</dbReference>
<keyword evidence="2" id="KW-1185">Reference proteome</keyword>
<dbReference type="InterPro" id="IPR058074">
    <property type="entry name" value="Bacteriocin-like"/>
</dbReference>
<gene>
    <name evidence="1" type="ORF">LX74_01501</name>
</gene>
<dbReference type="NCBIfam" id="NF047798">
    <property type="entry name" value="leader_Chryseo"/>
    <property type="match status" value="1"/>
</dbReference>
<proteinExistence type="predicted"/>
<organism evidence="1 2">
    <name type="scientific">Elizabethkingia miricola</name>
    <name type="common">Chryseobacterium miricola</name>
    <dbReference type="NCBI Taxonomy" id="172045"/>
    <lineage>
        <taxon>Bacteria</taxon>
        <taxon>Pseudomonadati</taxon>
        <taxon>Bacteroidota</taxon>
        <taxon>Flavobacteriia</taxon>
        <taxon>Flavobacteriales</taxon>
        <taxon>Weeksellaceae</taxon>
        <taxon>Elizabethkingia</taxon>
    </lineage>
</organism>
<evidence type="ECO:0000313" key="1">
    <source>
        <dbReference type="EMBL" id="TYO92539.1"/>
    </source>
</evidence>
<sequence>MKNFKKLSRTDLKKITGRGLACTYSIQDSNGNWTTFSGECRSWPDSESAYCDIGIGSGPLRVTSNGGKSRC</sequence>
<protein>
    <submittedName>
        <fullName evidence="1">Uncharacterized protein</fullName>
    </submittedName>
</protein>